<dbReference type="EMBL" id="KB518139">
    <property type="protein sequence ID" value="EMP38941.1"/>
    <property type="molecule type" value="Genomic_DNA"/>
</dbReference>
<sequence>MTQLLRAATGRGKWTRSSAAKRAACLVAAAYGLKILYPVLRKRLQQTACEKGLQAGWRAGGGEEPLHCSRIRGRASPAVNAEFFRQLLALRKILFPKLVSTESGWLCLHSVALVSRTFLSIYVAGLDGKIVKSIVEKKPRSFAIKLIKWLMIAIPATFVNSAIRYLECKLALAFRTRLVDHAYETYFANQTYYKVINMDGRLANPDQSLTEDIMMFSQSVAHLYSNLTKPILDVVLTSYSLIQTARSRGASPIGPTLLAGLVVYATARVLKACSPKFGKLVAEEAHRKGYLRYVHSRIIANVEEIAFYRGHKVEMKQLQKSYKALADQMNLILSKRLWYIMIEQFLMKYVWSSCGLIMVAVPIITATGFADGELEDGHKQAMVSERTEAFTTSRNLLVSGADAIERIMSSYKEATGVNPDFQCFDGAIYTCAGQDGYAVTELAGYTARVYNMFSVFDEVKRGIYKRTAVVQEIETNSKNEDKAELRIDGPLEIKGKVIDVDHGIVCENVPIITPNGDVVVSRLNFKVQEGMHLLITGPNGCGKSSLFRILSGLWPVYDGVLYKPPPQHMFYIPQRPYMSIGTLRDQVIYPDSVEDMHEKGYQDQDLECILHIVHLYHIVQREGGWDAVMDWRDVLSGGEKQRMGMARMFYHKKYHTHLLQFDGEGGWRLEQLDTAIRLSLNEEKQRLESQLAGIPEMQQRLNELCKILGEDSVLKTMDKEE</sequence>
<dbReference type="Gene3D" id="3.40.50.300">
    <property type="entry name" value="P-loop containing nucleotide triphosphate hydrolases"/>
    <property type="match status" value="1"/>
</dbReference>
<gene>
    <name evidence="7" type="ORF">UY3_03849</name>
</gene>
<keyword evidence="7" id="KW-0067">ATP-binding</keyword>
<dbReference type="SUPFAM" id="SSF52540">
    <property type="entry name" value="P-loop containing nucleoside triphosphate hydrolases"/>
    <property type="match status" value="1"/>
</dbReference>
<dbReference type="InterPro" id="IPR050835">
    <property type="entry name" value="ABC_transporter_sub-D"/>
</dbReference>
<dbReference type="Pfam" id="PF00005">
    <property type="entry name" value="ABC_tran"/>
    <property type="match status" value="1"/>
</dbReference>
<evidence type="ECO:0000259" key="6">
    <source>
        <dbReference type="PROSITE" id="PS50929"/>
    </source>
</evidence>
<evidence type="ECO:0000256" key="1">
    <source>
        <dbReference type="ARBA" id="ARBA00008575"/>
    </source>
</evidence>
<evidence type="ECO:0000256" key="5">
    <source>
        <dbReference type="ARBA" id="ARBA00023136"/>
    </source>
</evidence>
<reference evidence="8" key="1">
    <citation type="journal article" date="2013" name="Nat. Genet.">
        <title>The draft genomes of soft-shell turtle and green sea turtle yield insights into the development and evolution of the turtle-specific body plan.</title>
        <authorList>
            <person name="Wang Z."/>
            <person name="Pascual-Anaya J."/>
            <person name="Zadissa A."/>
            <person name="Li W."/>
            <person name="Niimura Y."/>
            <person name="Huang Z."/>
            <person name="Li C."/>
            <person name="White S."/>
            <person name="Xiong Z."/>
            <person name="Fang D."/>
            <person name="Wang B."/>
            <person name="Ming Y."/>
            <person name="Chen Y."/>
            <person name="Zheng Y."/>
            <person name="Kuraku S."/>
            <person name="Pignatelli M."/>
            <person name="Herrero J."/>
            <person name="Beal K."/>
            <person name="Nozawa M."/>
            <person name="Li Q."/>
            <person name="Wang J."/>
            <person name="Zhang H."/>
            <person name="Yu L."/>
            <person name="Shigenobu S."/>
            <person name="Wang J."/>
            <person name="Liu J."/>
            <person name="Flicek P."/>
            <person name="Searle S."/>
            <person name="Wang J."/>
            <person name="Kuratani S."/>
            <person name="Yin Y."/>
            <person name="Aken B."/>
            <person name="Zhang G."/>
            <person name="Irie N."/>
        </authorList>
    </citation>
    <scope>NUCLEOTIDE SEQUENCE [LARGE SCALE GENOMIC DNA]</scope>
</reference>
<dbReference type="PANTHER" id="PTHR11384:SF24">
    <property type="entry name" value="ATP-BINDING CASSETTE SUB-FAMILY D MEMBER 2"/>
    <property type="match status" value="1"/>
</dbReference>
<dbReference type="Pfam" id="PF06472">
    <property type="entry name" value="ABC_membrane_2"/>
    <property type="match status" value="1"/>
</dbReference>
<dbReference type="GO" id="GO:0015910">
    <property type="term" value="P:long-chain fatty acid import into peroxisome"/>
    <property type="evidence" value="ECO:0007669"/>
    <property type="project" value="TreeGrafter"/>
</dbReference>
<dbReference type="GO" id="GO:0005524">
    <property type="term" value="F:ATP binding"/>
    <property type="evidence" value="ECO:0007669"/>
    <property type="project" value="UniProtKB-KW"/>
</dbReference>
<dbReference type="Proteomes" id="UP000031443">
    <property type="component" value="Unassembled WGS sequence"/>
</dbReference>
<dbReference type="CDD" id="cd03223">
    <property type="entry name" value="ABCD_peroxisomal_ALDP"/>
    <property type="match status" value="1"/>
</dbReference>
<dbReference type="InterPro" id="IPR011527">
    <property type="entry name" value="ABC1_TM_dom"/>
</dbReference>
<keyword evidence="2" id="KW-0813">Transport</keyword>
<dbReference type="InterPro" id="IPR003439">
    <property type="entry name" value="ABC_transporter-like_ATP-bd"/>
</dbReference>
<evidence type="ECO:0000313" key="7">
    <source>
        <dbReference type="EMBL" id="EMP38941.1"/>
    </source>
</evidence>
<dbReference type="GO" id="GO:0006635">
    <property type="term" value="P:fatty acid beta-oxidation"/>
    <property type="evidence" value="ECO:0007669"/>
    <property type="project" value="TreeGrafter"/>
</dbReference>
<protein>
    <submittedName>
        <fullName evidence="7">ATP-binding cassette sub-family D member 2</fullName>
    </submittedName>
</protein>
<organism evidence="7 8">
    <name type="scientific">Chelonia mydas</name>
    <name type="common">Green sea-turtle</name>
    <name type="synonym">Chelonia agassizi</name>
    <dbReference type="NCBI Taxonomy" id="8469"/>
    <lineage>
        <taxon>Eukaryota</taxon>
        <taxon>Metazoa</taxon>
        <taxon>Chordata</taxon>
        <taxon>Craniata</taxon>
        <taxon>Vertebrata</taxon>
        <taxon>Euteleostomi</taxon>
        <taxon>Archelosauria</taxon>
        <taxon>Testudinata</taxon>
        <taxon>Testudines</taxon>
        <taxon>Cryptodira</taxon>
        <taxon>Durocryptodira</taxon>
        <taxon>Americhelydia</taxon>
        <taxon>Chelonioidea</taxon>
        <taxon>Cheloniidae</taxon>
        <taxon>Chelonia</taxon>
    </lineage>
</organism>
<dbReference type="GO" id="GO:0005324">
    <property type="term" value="F:long-chain fatty acid transmembrane transporter activity"/>
    <property type="evidence" value="ECO:0007669"/>
    <property type="project" value="TreeGrafter"/>
</dbReference>
<dbReference type="GO" id="GO:0007031">
    <property type="term" value="P:peroxisome organization"/>
    <property type="evidence" value="ECO:0007669"/>
    <property type="project" value="TreeGrafter"/>
</dbReference>
<keyword evidence="7" id="KW-0547">Nucleotide-binding</keyword>
<comment type="similarity">
    <text evidence="1">Belongs to the ABC transporter superfamily. ABCD family. Peroxisomal fatty acyl CoA transporter (TC 3.A.1.203) subfamily.</text>
</comment>
<dbReference type="InterPro" id="IPR017871">
    <property type="entry name" value="ABC_transporter-like_CS"/>
</dbReference>
<dbReference type="eggNOG" id="KOG0064">
    <property type="taxonomic scope" value="Eukaryota"/>
</dbReference>
<dbReference type="PROSITE" id="PS00211">
    <property type="entry name" value="ABC_TRANSPORTER_1"/>
    <property type="match status" value="1"/>
</dbReference>
<keyword evidence="4" id="KW-1133">Transmembrane helix</keyword>
<evidence type="ECO:0000256" key="4">
    <source>
        <dbReference type="ARBA" id="ARBA00022989"/>
    </source>
</evidence>
<dbReference type="GO" id="GO:0140359">
    <property type="term" value="F:ABC-type transporter activity"/>
    <property type="evidence" value="ECO:0007669"/>
    <property type="project" value="InterPro"/>
</dbReference>
<keyword evidence="3" id="KW-0812">Transmembrane</keyword>
<dbReference type="GO" id="GO:0042760">
    <property type="term" value="P:very long-chain fatty acid catabolic process"/>
    <property type="evidence" value="ECO:0007669"/>
    <property type="project" value="TreeGrafter"/>
</dbReference>
<dbReference type="Gene3D" id="1.20.1560.10">
    <property type="entry name" value="ABC transporter type 1, transmembrane domain"/>
    <property type="match status" value="1"/>
</dbReference>
<keyword evidence="8" id="KW-1185">Reference proteome</keyword>
<proteinExistence type="inferred from homology"/>
<accession>M7BM33</accession>
<feature type="domain" description="ABC transmembrane type-1" evidence="6">
    <location>
        <begin position="111"/>
        <end position="347"/>
    </location>
</feature>
<dbReference type="GO" id="GO:0005778">
    <property type="term" value="C:peroxisomal membrane"/>
    <property type="evidence" value="ECO:0007669"/>
    <property type="project" value="TreeGrafter"/>
</dbReference>
<evidence type="ECO:0000313" key="8">
    <source>
        <dbReference type="Proteomes" id="UP000031443"/>
    </source>
</evidence>
<dbReference type="SUPFAM" id="SSF90123">
    <property type="entry name" value="ABC transporter transmembrane region"/>
    <property type="match status" value="1"/>
</dbReference>
<dbReference type="InterPro" id="IPR027417">
    <property type="entry name" value="P-loop_NTPase"/>
</dbReference>
<dbReference type="InterPro" id="IPR036640">
    <property type="entry name" value="ABC1_TM_sf"/>
</dbReference>
<dbReference type="GO" id="GO:0016887">
    <property type="term" value="F:ATP hydrolysis activity"/>
    <property type="evidence" value="ECO:0007669"/>
    <property type="project" value="InterPro"/>
</dbReference>
<dbReference type="PROSITE" id="PS50929">
    <property type="entry name" value="ABC_TM1F"/>
    <property type="match status" value="1"/>
</dbReference>
<dbReference type="STRING" id="8469.M7BM33"/>
<keyword evidence="5" id="KW-0472">Membrane</keyword>
<evidence type="ECO:0000256" key="3">
    <source>
        <dbReference type="ARBA" id="ARBA00022692"/>
    </source>
</evidence>
<dbReference type="AlphaFoldDB" id="M7BM33"/>
<dbReference type="PANTHER" id="PTHR11384">
    <property type="entry name" value="ATP-BINDING CASSETTE, SUB-FAMILY D MEMBER"/>
    <property type="match status" value="1"/>
</dbReference>
<name>M7BM33_CHEMY</name>
<evidence type="ECO:0000256" key="2">
    <source>
        <dbReference type="ARBA" id="ARBA00022448"/>
    </source>
</evidence>